<dbReference type="PANTHER" id="PTHR40422">
    <property type="entry name" value="TRANSLATION MACHINERY-ASSOCIATED PROTEIN 17"/>
    <property type="match status" value="1"/>
</dbReference>
<evidence type="ECO:0000313" key="2">
    <source>
        <dbReference type="EMBL" id="PHH58623.1"/>
    </source>
</evidence>
<protein>
    <submittedName>
        <fullName evidence="2">Uncharacterized protein</fullName>
    </submittedName>
</protein>
<name>A0A2C5XTA0_9HYPO</name>
<comment type="caution">
    <text evidence="2">The sequence shown here is derived from an EMBL/GenBank/DDBJ whole genome shotgun (WGS) entry which is preliminary data.</text>
</comment>
<dbReference type="GO" id="GO:0070682">
    <property type="term" value="P:proteasome regulatory particle assembly"/>
    <property type="evidence" value="ECO:0007669"/>
    <property type="project" value="InterPro"/>
</dbReference>
<feature type="region of interest" description="Disordered" evidence="1">
    <location>
        <begin position="96"/>
        <end position="120"/>
    </location>
</feature>
<dbReference type="GO" id="GO:0030674">
    <property type="term" value="F:protein-macromolecule adaptor activity"/>
    <property type="evidence" value="ECO:0007669"/>
    <property type="project" value="TreeGrafter"/>
</dbReference>
<accession>A0A2C5XTA0</accession>
<gene>
    <name evidence="2" type="ORF">CDD82_2824</name>
</gene>
<dbReference type="Proteomes" id="UP000224854">
    <property type="component" value="Unassembled WGS sequence"/>
</dbReference>
<feature type="compositionally biased region" description="Polar residues" evidence="1">
    <location>
        <begin position="104"/>
        <end position="120"/>
    </location>
</feature>
<dbReference type="OrthoDB" id="548474at2759"/>
<dbReference type="EMBL" id="NJEU01002083">
    <property type="protein sequence ID" value="PHH58623.1"/>
    <property type="molecule type" value="Genomic_DNA"/>
</dbReference>
<evidence type="ECO:0000313" key="3">
    <source>
        <dbReference type="Proteomes" id="UP000224854"/>
    </source>
</evidence>
<proteinExistence type="predicted"/>
<evidence type="ECO:0000256" key="1">
    <source>
        <dbReference type="SAM" id="MobiDB-lite"/>
    </source>
</evidence>
<dbReference type="AlphaFoldDB" id="A0A2C5XTA0"/>
<dbReference type="InterPro" id="IPR038966">
    <property type="entry name" value="TMA17"/>
</dbReference>
<feature type="region of interest" description="Disordered" evidence="1">
    <location>
        <begin position="156"/>
        <end position="180"/>
    </location>
</feature>
<keyword evidence="3" id="KW-1185">Reference proteome</keyword>
<feature type="compositionally biased region" description="Polar residues" evidence="1">
    <location>
        <begin position="156"/>
        <end position="176"/>
    </location>
</feature>
<dbReference type="PANTHER" id="PTHR40422:SF1">
    <property type="entry name" value="TRANSLATION MACHINERY-ASSOCIATED PROTEIN 17"/>
    <property type="match status" value="1"/>
</dbReference>
<organism evidence="2 3">
    <name type="scientific">Ophiocordyceps australis</name>
    <dbReference type="NCBI Taxonomy" id="1399860"/>
    <lineage>
        <taxon>Eukaryota</taxon>
        <taxon>Fungi</taxon>
        <taxon>Dikarya</taxon>
        <taxon>Ascomycota</taxon>
        <taxon>Pezizomycotina</taxon>
        <taxon>Sordariomycetes</taxon>
        <taxon>Hypocreomycetidae</taxon>
        <taxon>Hypocreales</taxon>
        <taxon>Ophiocordycipitaceae</taxon>
        <taxon>Ophiocordyceps</taxon>
    </lineage>
</organism>
<sequence length="210" mass="23938">MTPTRFAQGLKGLSTNSLGIKLVDIQNSIDNRNYDNTVLRPFAEPSIPNRTPDRYSLASIADNNSVIQRMTERVQLIRIEVKSRGLDWREFEAQRRTREHGCNDAQSLSQAPKSRFSNDAQSCQSSQSRFSKDALSLYHHAEFQLPNDTLSLMAPSESQSLTDAPSSYHSPNTQFQDHAPSPYESPGIQFWIDRWDTIIQHWILARLSDD</sequence>
<reference evidence="2 3" key="1">
    <citation type="submission" date="2017-06" db="EMBL/GenBank/DDBJ databases">
        <title>Ant-infecting Ophiocordyceps genomes reveal a high diversity of potential behavioral manipulation genes and a possible major role for enterotoxins.</title>
        <authorList>
            <person name="De Bekker C."/>
            <person name="Evans H.C."/>
            <person name="Brachmann A."/>
            <person name="Hughes D.P."/>
        </authorList>
    </citation>
    <scope>NUCLEOTIDE SEQUENCE [LARGE SCALE GENOMIC DNA]</scope>
    <source>
        <strain evidence="2 3">1348a</strain>
    </source>
</reference>